<dbReference type="RefSeq" id="WP_167270483.1">
    <property type="nucleotide sequence ID" value="NZ_JAASQJ010000002.1"/>
</dbReference>
<sequence length="360" mass="39750">MRNSRGIVWGGLLLIFGVILLLRNMNLLNIHWDEVLPYWPVLLILAGVLLLIPGRERGGASGGAIGLLITLAVLGGVVNRTNRAFDNNMSNWNFDWDDDDHNYGFHSDDDDDDDNDDNDNDNGDNDDDNDDGDDKDNDYEREHRNGTEGTPINGFYKYDMEDFIQKANFHLEGGAGSFTLNGNTPRLFEANTKSTIVGFLSNTSINKLDKSATINLKMEDGNVRIKNGEISNQAKIQLNEKPVWNIDLGIGAGKGDFDFSNYKVEKLKVSTGVADMDIKMGDKIATSNIDIEAGVASITLEIPRSVGCEMHIDGALNAKNIEDLEKIGNGLYRSSGYEASPKKIIIHFEGGLTSINIKRY</sequence>
<gene>
    <name evidence="4" type="ORF">FHS68_002574</name>
</gene>
<feature type="region of interest" description="Disordered" evidence="1">
    <location>
        <begin position="105"/>
        <end position="152"/>
    </location>
</feature>
<evidence type="ECO:0000313" key="5">
    <source>
        <dbReference type="Proteomes" id="UP001179181"/>
    </source>
</evidence>
<evidence type="ECO:0000259" key="3">
    <source>
        <dbReference type="Pfam" id="PF22570"/>
    </source>
</evidence>
<dbReference type="EMBL" id="JAASQJ010000002">
    <property type="protein sequence ID" value="NIJ53404.1"/>
    <property type="molecule type" value="Genomic_DNA"/>
</dbReference>
<evidence type="ECO:0000256" key="2">
    <source>
        <dbReference type="SAM" id="Phobius"/>
    </source>
</evidence>
<feature type="domain" description="LiaF transmembrane" evidence="3">
    <location>
        <begin position="8"/>
        <end position="77"/>
    </location>
</feature>
<evidence type="ECO:0000256" key="1">
    <source>
        <dbReference type="SAM" id="MobiDB-lite"/>
    </source>
</evidence>
<dbReference type="Proteomes" id="UP001179181">
    <property type="component" value="Unassembled WGS sequence"/>
</dbReference>
<organism evidence="4 5">
    <name type="scientific">Dyadobacter arcticus</name>
    <dbReference type="NCBI Taxonomy" id="1078754"/>
    <lineage>
        <taxon>Bacteria</taxon>
        <taxon>Pseudomonadati</taxon>
        <taxon>Bacteroidota</taxon>
        <taxon>Cytophagia</taxon>
        <taxon>Cytophagales</taxon>
        <taxon>Spirosomataceae</taxon>
        <taxon>Dyadobacter</taxon>
    </lineage>
</organism>
<feature type="transmembrane region" description="Helical" evidence="2">
    <location>
        <begin position="60"/>
        <end position="79"/>
    </location>
</feature>
<keyword evidence="2" id="KW-0472">Membrane</keyword>
<dbReference type="InterPro" id="IPR054331">
    <property type="entry name" value="LiaF_TM"/>
</dbReference>
<feature type="transmembrane region" description="Helical" evidence="2">
    <location>
        <begin position="6"/>
        <end position="23"/>
    </location>
</feature>
<name>A0ABX0UK63_9BACT</name>
<dbReference type="Pfam" id="PF22570">
    <property type="entry name" value="LiaF-TM"/>
    <property type="match status" value="1"/>
</dbReference>
<protein>
    <recommendedName>
        <fullName evidence="3">LiaF transmembrane domain-containing protein</fullName>
    </recommendedName>
</protein>
<evidence type="ECO:0000313" key="4">
    <source>
        <dbReference type="EMBL" id="NIJ53404.1"/>
    </source>
</evidence>
<keyword evidence="2" id="KW-1133">Transmembrane helix</keyword>
<accession>A0ABX0UK63</accession>
<comment type="caution">
    <text evidence="4">The sequence shown here is derived from an EMBL/GenBank/DDBJ whole genome shotgun (WGS) entry which is preliminary data.</text>
</comment>
<proteinExistence type="predicted"/>
<feature type="compositionally biased region" description="Acidic residues" evidence="1">
    <location>
        <begin position="108"/>
        <end position="137"/>
    </location>
</feature>
<reference evidence="4 5" key="1">
    <citation type="submission" date="2020-03" db="EMBL/GenBank/DDBJ databases">
        <title>Genomic Encyclopedia of Type Strains, Phase IV (KMG-IV): sequencing the most valuable type-strain genomes for metagenomic binning, comparative biology and taxonomic classification.</title>
        <authorList>
            <person name="Goeker M."/>
        </authorList>
    </citation>
    <scope>NUCLEOTIDE SEQUENCE [LARGE SCALE GENOMIC DNA]</scope>
    <source>
        <strain evidence="4 5">DSM 102865</strain>
    </source>
</reference>
<keyword evidence="2" id="KW-0812">Transmembrane</keyword>
<feature type="transmembrane region" description="Helical" evidence="2">
    <location>
        <begin position="35"/>
        <end position="54"/>
    </location>
</feature>
<keyword evidence="5" id="KW-1185">Reference proteome</keyword>